<feature type="non-terminal residue" evidence="2">
    <location>
        <position position="80"/>
    </location>
</feature>
<dbReference type="EMBL" id="BTRK01000001">
    <property type="protein sequence ID" value="GMR34237.1"/>
    <property type="molecule type" value="Genomic_DNA"/>
</dbReference>
<feature type="compositionally biased region" description="Low complexity" evidence="1">
    <location>
        <begin position="43"/>
        <end position="80"/>
    </location>
</feature>
<reference evidence="3" key="1">
    <citation type="submission" date="2022-10" db="EMBL/GenBank/DDBJ databases">
        <title>Genome assembly of Pristionchus species.</title>
        <authorList>
            <person name="Yoshida K."/>
            <person name="Sommer R.J."/>
        </authorList>
    </citation>
    <scope>NUCLEOTIDE SEQUENCE [LARGE SCALE GENOMIC DNA]</scope>
    <source>
        <strain evidence="3">RS5460</strain>
    </source>
</reference>
<comment type="caution">
    <text evidence="2">The sequence shown here is derived from an EMBL/GenBank/DDBJ whole genome shotgun (WGS) entry which is preliminary data.</text>
</comment>
<evidence type="ECO:0000313" key="2">
    <source>
        <dbReference type="EMBL" id="GMR34237.1"/>
    </source>
</evidence>
<evidence type="ECO:0000313" key="3">
    <source>
        <dbReference type="Proteomes" id="UP001328107"/>
    </source>
</evidence>
<protein>
    <submittedName>
        <fullName evidence="2">Uncharacterized protein</fullName>
    </submittedName>
</protein>
<dbReference type="AlphaFoldDB" id="A0AAN4Z482"/>
<gene>
    <name evidence="2" type="ORF">PMAYCL1PPCAC_04432</name>
</gene>
<proteinExistence type="predicted"/>
<feature type="non-terminal residue" evidence="2">
    <location>
        <position position="1"/>
    </location>
</feature>
<name>A0AAN4Z482_9BILA</name>
<dbReference type="Proteomes" id="UP001328107">
    <property type="component" value="Unassembled WGS sequence"/>
</dbReference>
<feature type="region of interest" description="Disordered" evidence="1">
    <location>
        <begin position="23"/>
        <end position="80"/>
    </location>
</feature>
<keyword evidence="3" id="KW-1185">Reference proteome</keyword>
<feature type="compositionally biased region" description="Basic residues" evidence="1">
    <location>
        <begin position="23"/>
        <end position="33"/>
    </location>
</feature>
<accession>A0AAN4Z482</accession>
<organism evidence="2 3">
    <name type="scientific">Pristionchus mayeri</name>
    <dbReference type="NCBI Taxonomy" id="1317129"/>
    <lineage>
        <taxon>Eukaryota</taxon>
        <taxon>Metazoa</taxon>
        <taxon>Ecdysozoa</taxon>
        <taxon>Nematoda</taxon>
        <taxon>Chromadorea</taxon>
        <taxon>Rhabditida</taxon>
        <taxon>Rhabditina</taxon>
        <taxon>Diplogasteromorpha</taxon>
        <taxon>Diplogasteroidea</taxon>
        <taxon>Neodiplogasteridae</taxon>
        <taxon>Pristionchus</taxon>
    </lineage>
</organism>
<sequence>PHSRIPSPRCSRHPAVARILRAARARRDHHHHLEKGPREARETSASPTSTCATSLSLGATATTPSSTTRASSACPEWALR</sequence>
<evidence type="ECO:0000256" key="1">
    <source>
        <dbReference type="SAM" id="MobiDB-lite"/>
    </source>
</evidence>